<dbReference type="Pfam" id="PF00561">
    <property type="entry name" value="Abhydrolase_1"/>
    <property type="match status" value="1"/>
</dbReference>
<feature type="domain" description="AB hydrolase-1" evidence="2">
    <location>
        <begin position="53"/>
        <end position="295"/>
    </location>
</feature>
<keyword evidence="1 3" id="KW-0378">Hydrolase</keyword>
<evidence type="ECO:0000313" key="4">
    <source>
        <dbReference type="Proteomes" id="UP001209803"/>
    </source>
</evidence>
<dbReference type="InterPro" id="IPR029058">
    <property type="entry name" value="AB_hydrolase_fold"/>
</dbReference>
<evidence type="ECO:0000313" key="3">
    <source>
        <dbReference type="EMBL" id="WFE88231.1"/>
    </source>
</evidence>
<protein>
    <submittedName>
        <fullName evidence="3">Alpha/beta hydrolase</fullName>
    </submittedName>
</protein>
<keyword evidence="4" id="KW-1185">Reference proteome</keyword>
<evidence type="ECO:0000256" key="1">
    <source>
        <dbReference type="ARBA" id="ARBA00022801"/>
    </source>
</evidence>
<dbReference type="Gene3D" id="3.40.50.1820">
    <property type="entry name" value="alpha/beta hydrolase"/>
    <property type="match status" value="1"/>
</dbReference>
<dbReference type="InterPro" id="IPR050266">
    <property type="entry name" value="AB_hydrolase_sf"/>
</dbReference>
<evidence type="ECO:0000259" key="2">
    <source>
        <dbReference type="Pfam" id="PF00561"/>
    </source>
</evidence>
<gene>
    <name evidence="3" type="ORF">K1718_18950</name>
</gene>
<dbReference type="PANTHER" id="PTHR43798">
    <property type="entry name" value="MONOACYLGLYCEROL LIPASE"/>
    <property type="match status" value="1"/>
</dbReference>
<proteinExistence type="predicted"/>
<accession>A0ABY8EYW5</accession>
<dbReference type="RefSeq" id="WP_265681205.1">
    <property type="nucleotide sequence ID" value="NZ_CP120863.1"/>
</dbReference>
<name>A0ABY8EYW5_9HYPH</name>
<dbReference type="InterPro" id="IPR000073">
    <property type="entry name" value="AB_hydrolase_1"/>
</dbReference>
<organism evidence="3 4">
    <name type="scientific">Roseibium porphyridii</name>
    <dbReference type="NCBI Taxonomy" id="2866279"/>
    <lineage>
        <taxon>Bacteria</taxon>
        <taxon>Pseudomonadati</taxon>
        <taxon>Pseudomonadota</taxon>
        <taxon>Alphaproteobacteria</taxon>
        <taxon>Hyphomicrobiales</taxon>
        <taxon>Stappiaceae</taxon>
        <taxon>Roseibium</taxon>
    </lineage>
</organism>
<dbReference type="PANTHER" id="PTHR43798:SF31">
    <property type="entry name" value="AB HYDROLASE SUPERFAMILY PROTEIN YCLE"/>
    <property type="match status" value="1"/>
</dbReference>
<dbReference type="GO" id="GO:0016787">
    <property type="term" value="F:hydrolase activity"/>
    <property type="evidence" value="ECO:0007669"/>
    <property type="project" value="UniProtKB-KW"/>
</dbReference>
<sequence length="309" mass="34468">MAFVPQEAPTGENSDQLPQTSEFFWKSHDGLTLAGREWPASPNANEAHKTPIPVLCLPGLSRNTRDFNEISNFLQRKGHRVIALDYRGRGKSDWDPDWQNYALPIEEKDIDAAIDHLKLERFALFGTSRGGLHALVLGLRYPADRMAAVVFNDIGPHIEMRAIHRIAATLGHNMSCATLDGIAETLTRTLGPQFPVFGKDDWLKMAAQLASKHDGSFVMDYDPALARQFASLDDAAPVPDLWPLYDNLTDRPVLILRGEHSDLLSAETCKRMIDMHPNSQLKTIKGQGHAPVLWETDTHETIAEFLSSI</sequence>
<dbReference type="SUPFAM" id="SSF53474">
    <property type="entry name" value="alpha/beta-Hydrolases"/>
    <property type="match status" value="1"/>
</dbReference>
<reference evidence="3 4" key="1">
    <citation type="submission" date="2023-03" db="EMBL/GenBank/DDBJ databases">
        <title>Roseibium porphyridii sp. nov. and Roseibium rhodosorbium sp. nov. isolated from marine algae, Porphyridium cruentum and Rhodosorus marinus, respectively.</title>
        <authorList>
            <person name="Lee M.W."/>
            <person name="Choi B.J."/>
            <person name="Lee J.K."/>
            <person name="Choi D.G."/>
            <person name="Baek J.H."/>
            <person name="Bayburt H."/>
            <person name="Kim J.M."/>
            <person name="Han D.M."/>
            <person name="Kim K.H."/>
            <person name="Jeon C.O."/>
        </authorList>
    </citation>
    <scope>NUCLEOTIDE SEQUENCE [LARGE SCALE GENOMIC DNA]</scope>
    <source>
        <strain evidence="3 4">KMA01</strain>
    </source>
</reference>
<dbReference type="EMBL" id="CP120863">
    <property type="protein sequence ID" value="WFE88231.1"/>
    <property type="molecule type" value="Genomic_DNA"/>
</dbReference>
<dbReference type="Proteomes" id="UP001209803">
    <property type="component" value="Chromosome"/>
</dbReference>